<reference evidence="1 2" key="1">
    <citation type="journal article" date="2019" name="Commun. Biol.">
        <title>The bagworm genome reveals a unique fibroin gene that provides high tensile strength.</title>
        <authorList>
            <person name="Kono N."/>
            <person name="Nakamura H."/>
            <person name="Ohtoshi R."/>
            <person name="Tomita M."/>
            <person name="Numata K."/>
            <person name="Arakawa K."/>
        </authorList>
    </citation>
    <scope>NUCLEOTIDE SEQUENCE [LARGE SCALE GENOMIC DNA]</scope>
</reference>
<keyword evidence="2" id="KW-1185">Reference proteome</keyword>
<dbReference type="AlphaFoldDB" id="A0A4C1T1Y1"/>
<comment type="caution">
    <text evidence="1">The sequence shown here is derived from an EMBL/GenBank/DDBJ whole genome shotgun (WGS) entry which is preliminary data.</text>
</comment>
<evidence type="ECO:0000313" key="1">
    <source>
        <dbReference type="EMBL" id="GBP07468.1"/>
    </source>
</evidence>
<dbReference type="EMBL" id="BGZK01004187">
    <property type="protein sequence ID" value="GBP07468.1"/>
    <property type="molecule type" value="Genomic_DNA"/>
</dbReference>
<organism evidence="1 2">
    <name type="scientific">Eumeta variegata</name>
    <name type="common">Bagworm moth</name>
    <name type="synonym">Eumeta japonica</name>
    <dbReference type="NCBI Taxonomy" id="151549"/>
    <lineage>
        <taxon>Eukaryota</taxon>
        <taxon>Metazoa</taxon>
        <taxon>Ecdysozoa</taxon>
        <taxon>Arthropoda</taxon>
        <taxon>Hexapoda</taxon>
        <taxon>Insecta</taxon>
        <taxon>Pterygota</taxon>
        <taxon>Neoptera</taxon>
        <taxon>Endopterygota</taxon>
        <taxon>Lepidoptera</taxon>
        <taxon>Glossata</taxon>
        <taxon>Ditrysia</taxon>
        <taxon>Tineoidea</taxon>
        <taxon>Psychidae</taxon>
        <taxon>Oiketicinae</taxon>
        <taxon>Eumeta</taxon>
    </lineage>
</organism>
<evidence type="ECO:0000313" key="2">
    <source>
        <dbReference type="Proteomes" id="UP000299102"/>
    </source>
</evidence>
<protein>
    <submittedName>
        <fullName evidence="1">Uncharacterized protein</fullName>
    </submittedName>
</protein>
<sequence>MPSRARGYSANERQRASRAGALRIPHPLWSSVRGRGAQRSHRASFWLTICCGSPCVTLGNVTMSHRTRGAAGMPV</sequence>
<gene>
    <name evidence="1" type="ORF">EVAR_100226_1</name>
</gene>
<accession>A0A4C1T1Y1</accession>
<name>A0A4C1T1Y1_EUMVA</name>
<proteinExistence type="predicted"/>
<dbReference type="Proteomes" id="UP000299102">
    <property type="component" value="Unassembled WGS sequence"/>
</dbReference>